<sequence length="174" mass="19028">MVVLQQKKRSTDDNSASSPVLPAPLTTDGVIQAGTTNQACIDIIKQSEGVRLNAYRGPAGHWLIGYGHKADVTQGMKINVQQAETLLKTDLIKIEEQMGKLVKVPVSNNQFSALVCLGYNIGMGNLYKSTLLRTLNKGDYAGASDQFSVWRKAGGKINSHLVARRAKEQRLFNQ</sequence>
<dbReference type="GO" id="GO:0003796">
    <property type="term" value="F:lysozyme activity"/>
    <property type="evidence" value="ECO:0007669"/>
    <property type="project" value="UniProtKB-EC"/>
</dbReference>
<keyword evidence="6 7" id="KW-0326">Glycosidase</keyword>
<evidence type="ECO:0000256" key="4">
    <source>
        <dbReference type="ARBA" id="ARBA00022801"/>
    </source>
</evidence>
<keyword evidence="3 7" id="KW-0081">Bacteriolytic enzyme</keyword>
<keyword evidence="2 7" id="KW-0929">Antimicrobial</keyword>
<dbReference type="RefSeq" id="WP_007104965.1">
    <property type="nucleotide sequence ID" value="NZ_BAER01000049.1"/>
</dbReference>
<dbReference type="CDD" id="cd00737">
    <property type="entry name" value="lyz_endolysin_autolysin"/>
    <property type="match status" value="1"/>
</dbReference>
<comment type="catalytic activity">
    <reaction evidence="1 7">
        <text>Hydrolysis of (1-&gt;4)-beta-linkages between N-acetylmuramic acid and N-acetyl-D-glucosamine residues in a peptidoglycan and between N-acetyl-D-glucosamine residues in chitodextrins.</text>
        <dbReference type="EC" id="3.2.1.17"/>
    </reaction>
</comment>
<evidence type="ECO:0000256" key="2">
    <source>
        <dbReference type="ARBA" id="ARBA00022529"/>
    </source>
</evidence>
<evidence type="ECO:0000313" key="10">
    <source>
        <dbReference type="Proteomes" id="UP000006322"/>
    </source>
</evidence>
<evidence type="ECO:0000256" key="5">
    <source>
        <dbReference type="ARBA" id="ARBA00023200"/>
    </source>
</evidence>
<dbReference type="SUPFAM" id="SSF53955">
    <property type="entry name" value="Lysozyme-like"/>
    <property type="match status" value="1"/>
</dbReference>
<feature type="region of interest" description="Disordered" evidence="8">
    <location>
        <begin position="1"/>
        <end position="23"/>
    </location>
</feature>
<accession>K6ZSA0</accession>
<comment type="similarity">
    <text evidence="7">Belongs to the glycosyl hydrolase 24 family.</text>
</comment>
<dbReference type="InterPro" id="IPR002196">
    <property type="entry name" value="Glyco_hydro_24"/>
</dbReference>
<dbReference type="PANTHER" id="PTHR38107">
    <property type="match status" value="1"/>
</dbReference>
<dbReference type="Proteomes" id="UP000006322">
    <property type="component" value="Unassembled WGS sequence"/>
</dbReference>
<evidence type="ECO:0000256" key="3">
    <source>
        <dbReference type="ARBA" id="ARBA00022638"/>
    </source>
</evidence>
<organism evidence="9 10">
    <name type="scientific">Paraglaciecola polaris LMG 21857</name>
    <dbReference type="NCBI Taxonomy" id="1129793"/>
    <lineage>
        <taxon>Bacteria</taxon>
        <taxon>Pseudomonadati</taxon>
        <taxon>Pseudomonadota</taxon>
        <taxon>Gammaproteobacteria</taxon>
        <taxon>Alteromonadales</taxon>
        <taxon>Alteromonadaceae</taxon>
        <taxon>Paraglaciecola</taxon>
    </lineage>
</organism>
<dbReference type="InterPro" id="IPR034690">
    <property type="entry name" value="Endolysin_T4_type"/>
</dbReference>
<dbReference type="PANTHER" id="PTHR38107:SF3">
    <property type="entry name" value="LYSOZYME RRRD-RELATED"/>
    <property type="match status" value="1"/>
</dbReference>
<proteinExistence type="inferred from homology"/>
<evidence type="ECO:0000256" key="6">
    <source>
        <dbReference type="ARBA" id="ARBA00023295"/>
    </source>
</evidence>
<dbReference type="OrthoDB" id="8141296at2"/>
<protein>
    <recommendedName>
        <fullName evidence="7">Lysozyme</fullName>
        <ecNumber evidence="7">3.2.1.17</ecNumber>
    </recommendedName>
</protein>
<dbReference type="HAMAP" id="MF_04110">
    <property type="entry name" value="ENDOLYSIN_T4"/>
    <property type="match status" value="1"/>
</dbReference>
<dbReference type="InterPro" id="IPR023346">
    <property type="entry name" value="Lysozyme-like_dom_sf"/>
</dbReference>
<dbReference type="EC" id="3.2.1.17" evidence="7"/>
<dbReference type="GO" id="GO:0016998">
    <property type="term" value="P:cell wall macromolecule catabolic process"/>
    <property type="evidence" value="ECO:0007669"/>
    <property type="project" value="InterPro"/>
</dbReference>
<comment type="caution">
    <text evidence="9">The sequence shown here is derived from an EMBL/GenBank/DDBJ whole genome shotgun (WGS) entry which is preliminary data.</text>
</comment>
<evidence type="ECO:0000313" key="9">
    <source>
        <dbReference type="EMBL" id="GAC33182.1"/>
    </source>
</evidence>
<keyword evidence="10" id="KW-1185">Reference proteome</keyword>
<dbReference type="AlphaFoldDB" id="K6ZSA0"/>
<dbReference type="InterPro" id="IPR033907">
    <property type="entry name" value="Endolysin_autolysin"/>
</dbReference>
<keyword evidence="4 7" id="KW-0378">Hydrolase</keyword>
<name>K6ZSA0_9ALTE</name>
<dbReference type="EMBL" id="BAER01000049">
    <property type="protein sequence ID" value="GAC33182.1"/>
    <property type="molecule type" value="Genomic_DNA"/>
</dbReference>
<dbReference type="GO" id="GO:0042742">
    <property type="term" value="P:defense response to bacterium"/>
    <property type="evidence" value="ECO:0007669"/>
    <property type="project" value="UniProtKB-KW"/>
</dbReference>
<evidence type="ECO:0000256" key="1">
    <source>
        <dbReference type="ARBA" id="ARBA00000632"/>
    </source>
</evidence>
<dbReference type="InterPro" id="IPR051018">
    <property type="entry name" value="Bacteriophage_GH24"/>
</dbReference>
<dbReference type="InterPro" id="IPR023347">
    <property type="entry name" value="Lysozyme_dom_sf"/>
</dbReference>
<reference evidence="10" key="1">
    <citation type="journal article" date="2014" name="Environ. Microbiol.">
        <title>Comparative genomics of the marine bacterial genus Glaciecola reveals the high degree of genomic diversity and genomic characteristic for cold adaptation.</title>
        <authorList>
            <person name="Qin Q.L."/>
            <person name="Xie B.B."/>
            <person name="Yu Y."/>
            <person name="Shu Y.L."/>
            <person name="Rong J.C."/>
            <person name="Zhang Y.J."/>
            <person name="Zhao D.L."/>
            <person name="Chen X.L."/>
            <person name="Zhang X.Y."/>
            <person name="Chen B."/>
            <person name="Zhou B.C."/>
            <person name="Zhang Y.Z."/>
        </authorList>
    </citation>
    <scope>NUCLEOTIDE SEQUENCE [LARGE SCALE GENOMIC DNA]</scope>
    <source>
        <strain evidence="10">LMG 21857</strain>
    </source>
</reference>
<gene>
    <name evidence="9" type="ORF">GPLA_2277</name>
</gene>
<dbReference type="Gene3D" id="1.10.530.40">
    <property type="match status" value="1"/>
</dbReference>
<evidence type="ECO:0000256" key="7">
    <source>
        <dbReference type="RuleBase" id="RU003788"/>
    </source>
</evidence>
<dbReference type="Pfam" id="PF00959">
    <property type="entry name" value="Phage_lysozyme"/>
    <property type="match status" value="1"/>
</dbReference>
<evidence type="ECO:0000256" key="8">
    <source>
        <dbReference type="SAM" id="MobiDB-lite"/>
    </source>
</evidence>
<dbReference type="GO" id="GO:0009253">
    <property type="term" value="P:peptidoglycan catabolic process"/>
    <property type="evidence" value="ECO:0007669"/>
    <property type="project" value="InterPro"/>
</dbReference>
<dbReference type="GO" id="GO:0031640">
    <property type="term" value="P:killing of cells of another organism"/>
    <property type="evidence" value="ECO:0007669"/>
    <property type="project" value="UniProtKB-KW"/>
</dbReference>
<keyword evidence="5" id="KW-1035">Host cytoplasm</keyword>